<evidence type="ECO:0000259" key="2">
    <source>
        <dbReference type="Pfam" id="PF10683"/>
    </source>
</evidence>
<reference evidence="3 4" key="1">
    <citation type="submission" date="2019-08" db="EMBL/GenBank/DDBJ databases">
        <title>The genome of the soybean aphid Biotype 1, its phylome, world population structure and adaptation to the North American continent.</title>
        <authorList>
            <person name="Giordano R."/>
            <person name="Donthu R.K."/>
            <person name="Hernandez A.G."/>
            <person name="Wright C.L."/>
            <person name="Zimin A.V."/>
        </authorList>
    </citation>
    <scope>NUCLEOTIDE SEQUENCE [LARGE SCALE GENOMIC DNA]</scope>
    <source>
        <tissue evidence="3">Whole aphids</tissue>
    </source>
</reference>
<dbReference type="InterPro" id="IPR018473">
    <property type="entry name" value="Hermes_transposase_DNA-db"/>
</dbReference>
<evidence type="ECO:0000313" key="4">
    <source>
        <dbReference type="Proteomes" id="UP000475862"/>
    </source>
</evidence>
<dbReference type="OrthoDB" id="6629822at2759"/>
<organism evidence="3 4">
    <name type="scientific">Aphis glycines</name>
    <name type="common">Soybean aphid</name>
    <dbReference type="NCBI Taxonomy" id="307491"/>
    <lineage>
        <taxon>Eukaryota</taxon>
        <taxon>Metazoa</taxon>
        <taxon>Ecdysozoa</taxon>
        <taxon>Arthropoda</taxon>
        <taxon>Hexapoda</taxon>
        <taxon>Insecta</taxon>
        <taxon>Pterygota</taxon>
        <taxon>Neoptera</taxon>
        <taxon>Paraneoptera</taxon>
        <taxon>Hemiptera</taxon>
        <taxon>Sternorrhyncha</taxon>
        <taxon>Aphidomorpha</taxon>
        <taxon>Aphidoidea</taxon>
        <taxon>Aphididae</taxon>
        <taxon>Aphidini</taxon>
        <taxon>Aphis</taxon>
        <taxon>Aphis</taxon>
    </lineage>
</organism>
<comment type="caution">
    <text evidence="3">The sequence shown here is derived from an EMBL/GenBank/DDBJ whole genome shotgun (WGS) entry which is preliminary data.</text>
</comment>
<sequence>MNSTQTSNETIDDFSNVSFASSSISSIDITPLGKSVVWKKFQTVMFVKQNIQNPDSPDEELLTDFVACINCKELYGKNTGTASLNRHKCAHELKSQKTIEVYTELMRKKKKIPTHLKNETIEKCVKFCCLDIRPMSAVNGEGFKSFSQFLLDTNTNENDKARIYKNIEVKLLQIESEKNSEPSNLLPEERHVPQKSSGSTPFSEWEDVENDFELFENIS</sequence>
<keyword evidence="4" id="KW-1185">Reference proteome</keyword>
<evidence type="ECO:0000313" key="3">
    <source>
        <dbReference type="EMBL" id="KAE9521877.1"/>
    </source>
</evidence>
<gene>
    <name evidence="3" type="ORF">AGLY_017684</name>
</gene>
<name>A0A6G0SW41_APHGL</name>
<dbReference type="Pfam" id="PF10683">
    <property type="entry name" value="DBD_Tnp_Hermes"/>
    <property type="match status" value="1"/>
</dbReference>
<feature type="region of interest" description="Disordered" evidence="1">
    <location>
        <begin position="178"/>
        <end position="208"/>
    </location>
</feature>
<dbReference type="EMBL" id="VYZN01001862">
    <property type="protein sequence ID" value="KAE9521877.1"/>
    <property type="molecule type" value="Genomic_DNA"/>
</dbReference>
<protein>
    <recommendedName>
        <fullName evidence="2">Hermes trasposase DNA-binding domain-containing protein</fullName>
    </recommendedName>
</protein>
<dbReference type="SUPFAM" id="SSF140996">
    <property type="entry name" value="Hermes dimerisation domain"/>
    <property type="match status" value="1"/>
</dbReference>
<feature type="domain" description="Hermes trasposase DNA-binding" evidence="2">
    <location>
        <begin position="113"/>
        <end position="153"/>
    </location>
</feature>
<feature type="non-terminal residue" evidence="3">
    <location>
        <position position="219"/>
    </location>
</feature>
<accession>A0A6G0SW41</accession>
<dbReference type="Gene3D" id="1.10.10.1070">
    <property type="entry name" value="Zinc finger, BED domain-containing"/>
    <property type="match status" value="1"/>
</dbReference>
<proteinExistence type="predicted"/>
<evidence type="ECO:0000256" key="1">
    <source>
        <dbReference type="SAM" id="MobiDB-lite"/>
    </source>
</evidence>
<dbReference type="AlphaFoldDB" id="A0A6G0SW41"/>
<dbReference type="Proteomes" id="UP000475862">
    <property type="component" value="Unassembled WGS sequence"/>
</dbReference>